<keyword evidence="1" id="KW-0812">Transmembrane</keyword>
<feature type="transmembrane region" description="Helical" evidence="1">
    <location>
        <begin position="37"/>
        <end position="57"/>
    </location>
</feature>
<dbReference type="EMBL" id="AOJH01000102">
    <property type="protein sequence ID" value="EMA57664.1"/>
    <property type="molecule type" value="Genomic_DNA"/>
</dbReference>
<dbReference type="RefSeq" id="WP_008850003.1">
    <property type="nucleotide sequence ID" value="NZ_AOJH01000102.1"/>
</dbReference>
<keyword evidence="3" id="KW-1185">Reference proteome</keyword>
<protein>
    <submittedName>
        <fullName evidence="2">Uncharacterized protein</fullName>
    </submittedName>
</protein>
<evidence type="ECO:0000256" key="1">
    <source>
        <dbReference type="SAM" id="Phobius"/>
    </source>
</evidence>
<dbReference type="Proteomes" id="UP000011546">
    <property type="component" value="Unassembled WGS sequence"/>
</dbReference>
<feature type="transmembrane region" description="Helical" evidence="1">
    <location>
        <begin position="63"/>
        <end position="79"/>
    </location>
</feature>
<sequence length="92" mass="9448">MTSSTDGDDGLDEAQQRRWRDWSAVSAGTDATLGPQLLCLVGTIAGSFAAVALVLAVTLSDSSALAVVSGGLPIAICWWPRTTTAISLAANR</sequence>
<name>M0NKL2_9EURY</name>
<proteinExistence type="predicted"/>
<accession>M0NKL2</accession>
<comment type="caution">
    <text evidence="2">The sequence shown here is derived from an EMBL/GenBank/DDBJ whole genome shotgun (WGS) entry which is preliminary data.</text>
</comment>
<keyword evidence="1" id="KW-0472">Membrane</keyword>
<evidence type="ECO:0000313" key="3">
    <source>
        <dbReference type="Proteomes" id="UP000011546"/>
    </source>
</evidence>
<organism evidence="2 3">
    <name type="scientific">Halorubrum kocurii JCM 14978</name>
    <dbReference type="NCBI Taxonomy" id="1230456"/>
    <lineage>
        <taxon>Archaea</taxon>
        <taxon>Methanobacteriati</taxon>
        <taxon>Methanobacteriota</taxon>
        <taxon>Stenosarchaea group</taxon>
        <taxon>Halobacteria</taxon>
        <taxon>Halobacteriales</taxon>
        <taxon>Haloferacaceae</taxon>
        <taxon>Halorubrum</taxon>
    </lineage>
</organism>
<evidence type="ECO:0000313" key="2">
    <source>
        <dbReference type="EMBL" id="EMA57664.1"/>
    </source>
</evidence>
<reference evidence="2 3" key="1">
    <citation type="journal article" date="2014" name="PLoS Genet.">
        <title>Phylogenetically driven sequencing of extremely halophilic archaea reveals strategies for static and dynamic osmo-response.</title>
        <authorList>
            <person name="Becker E.A."/>
            <person name="Seitzer P.M."/>
            <person name="Tritt A."/>
            <person name="Larsen D."/>
            <person name="Krusor M."/>
            <person name="Yao A.I."/>
            <person name="Wu D."/>
            <person name="Madern D."/>
            <person name="Eisen J.A."/>
            <person name="Darling A.E."/>
            <person name="Facciotti M.T."/>
        </authorList>
    </citation>
    <scope>NUCLEOTIDE SEQUENCE [LARGE SCALE GENOMIC DNA]</scope>
    <source>
        <strain evidence="2 3">JCM 14978</strain>
    </source>
</reference>
<gene>
    <name evidence="2" type="ORF">C468_16777</name>
</gene>
<keyword evidence="1" id="KW-1133">Transmembrane helix</keyword>
<dbReference type="AlphaFoldDB" id="M0NKL2"/>